<dbReference type="PIRSF" id="PIRSF029254">
    <property type="entry name" value="MutS_C_archaeal"/>
    <property type="match status" value="1"/>
</dbReference>
<feature type="binding site" evidence="4">
    <location>
        <begin position="518"/>
        <end position="525"/>
    </location>
    <ligand>
        <name>ATP</name>
        <dbReference type="ChEBI" id="CHEBI:30616"/>
    </ligand>
</feature>
<comment type="cofactor">
    <cofactor evidence="4">
        <name>a divalent metal cation</name>
        <dbReference type="ChEBI" id="CHEBI:60240"/>
    </cofactor>
</comment>
<dbReference type="RefSeq" id="WP_013897414.1">
    <property type="nucleotide sequence ID" value="NC_015676.1"/>
</dbReference>
<dbReference type="AlphaFoldDB" id="F7XMV8"/>
<dbReference type="GO" id="GO:0006298">
    <property type="term" value="P:mismatch repair"/>
    <property type="evidence" value="ECO:0007669"/>
    <property type="project" value="InterPro"/>
</dbReference>
<sequence>MINLQDIPGVGDKMAQRLIKHFGNEEITVTAILDGDIASICEIEGISHRFAVSLVHEARAISKGKEVSEFLKTREARDIYEKVLEIIKGFAPSKYAREKLNIYLPYPSSQMQEIESVRQMTSEYTEIARKINFDPGFMEKLAEVRPLSLKYPRPKIRDRVLITANSQDFEYARQQFSDSFSVQLVELPDQLIDAISGYSHIICSHRSFLEMEFPSDVDPEFISDLRQAEEWQIIPENTISFFAHNLHTITASLEVVRTVKNAGYETFEHLGDIDPDRIEHILLNINETGSLRQGIDPEIDRLRLSIEHMDRCIQDAVKDATSRISRILEDRKLTLSGQDMVRAISGEIEIRDMLEREIYHSYMEVVRDTKKRIASELELDQKSIILLDSVFFTHITYPLEIDKSAVRSLRQQLEHKLERKTIEHIRKVARDLHQYIIPVRSMVKEVLDFQVGFAIGHFSCEYDLSMPVLIENTGIGFRGARNLFLSSSNTEITPIDYSVGDTSFSPEDNSESVVILSGVNSGGKTSLLDLIAQCTVLAHMGLPVPCLDMEIGPCEKMYYFAKSKGTLDAGAFESTLVEFSSVADPTDKIVLVDELESITEPGASARIIAGILEMLAEKQNSAAIFVSHLPELIMENTECNIRVDGIEAEGLDAELNLVVDRNPRYNYIARSTPELIVERLARRTEGNQKIFYEKLRNKFHDS</sequence>
<comment type="function">
    <text evidence="4">Has ATPase and non-specific DNA-binding activities.</text>
</comment>
<evidence type="ECO:0000313" key="6">
    <source>
        <dbReference type="EMBL" id="AEH59975.1"/>
    </source>
</evidence>
<dbReference type="Gene3D" id="3.40.50.300">
    <property type="entry name" value="P-loop containing nucleotide triphosphate hydrolases"/>
    <property type="match status" value="1"/>
</dbReference>
<reference evidence="6 7" key="1">
    <citation type="submission" date="2010-07" db="EMBL/GenBank/DDBJ databases">
        <title>The complete genome of Methanosalsum zhilinae DSM 4017.</title>
        <authorList>
            <consortium name="US DOE Joint Genome Institute (JGI-PGF)"/>
            <person name="Lucas S."/>
            <person name="Copeland A."/>
            <person name="Lapidus A."/>
            <person name="Glavina del Rio T."/>
            <person name="Dalin E."/>
            <person name="Tice H."/>
            <person name="Bruce D."/>
            <person name="Goodwin L."/>
            <person name="Pitluck S."/>
            <person name="Kyrpides N."/>
            <person name="Mavromatis K."/>
            <person name="Ovchinnikova G."/>
            <person name="Daligault H."/>
            <person name="Detter J.C."/>
            <person name="Han C."/>
            <person name="Tapia R."/>
            <person name="Larimer F."/>
            <person name="Land M."/>
            <person name="Hauser L."/>
            <person name="Markowitz V."/>
            <person name="Cheng J.-F."/>
            <person name="Hugenholtz P."/>
            <person name="Woyke T."/>
            <person name="Wu D."/>
            <person name="Spring S."/>
            <person name="Schueler E."/>
            <person name="Brambilla E."/>
            <person name="Klenk H.-P."/>
            <person name="Eisen J.A."/>
        </authorList>
    </citation>
    <scope>NUCLEOTIDE SEQUENCE [LARGE SCALE GENOMIC DNA]</scope>
    <source>
        <strain evidence="7">DSM 4017 / NBRC 107636 / OCM 62 / WeN5</strain>
    </source>
</reference>
<dbReference type="PANTHER" id="PTHR11361:SF125">
    <property type="entry name" value="DNA-BINDING PROTEIN MUTS2"/>
    <property type="match status" value="1"/>
</dbReference>
<evidence type="ECO:0000256" key="3">
    <source>
        <dbReference type="ARBA" id="ARBA00023125"/>
    </source>
</evidence>
<evidence type="ECO:0000256" key="2">
    <source>
        <dbReference type="ARBA" id="ARBA00022840"/>
    </source>
</evidence>
<dbReference type="PANTHER" id="PTHR11361">
    <property type="entry name" value="DNA MISMATCH REPAIR PROTEIN MUTS FAMILY MEMBER"/>
    <property type="match status" value="1"/>
</dbReference>
<dbReference type="SUPFAM" id="SSF47781">
    <property type="entry name" value="RuvA domain 2-like"/>
    <property type="match status" value="1"/>
</dbReference>
<comment type="similarity">
    <text evidence="4">Belongs to the DNA mismatch repair MutS family. Archaeal Muts2 subfamily.</text>
</comment>
<dbReference type="Pfam" id="PF00488">
    <property type="entry name" value="MutS_V"/>
    <property type="match status" value="1"/>
</dbReference>
<dbReference type="GO" id="GO:0140664">
    <property type="term" value="F:ATP-dependent DNA damage sensor activity"/>
    <property type="evidence" value="ECO:0007669"/>
    <property type="project" value="InterPro"/>
</dbReference>
<dbReference type="FunFam" id="3.40.50.300:FF:002865">
    <property type="entry name" value="DNA-binding protein MutS2"/>
    <property type="match status" value="1"/>
</dbReference>
<dbReference type="SMART" id="SM00534">
    <property type="entry name" value="MUTSac"/>
    <property type="match status" value="1"/>
</dbReference>
<dbReference type="GeneID" id="10821688"/>
<dbReference type="Proteomes" id="UP000006622">
    <property type="component" value="Chromosome"/>
</dbReference>
<gene>
    <name evidence="4" type="primary">mutS2</name>
    <name evidence="6" type="ordered locus">Mzhil_0094</name>
</gene>
<keyword evidence="7" id="KW-1185">Reference proteome</keyword>
<dbReference type="Pfam" id="PF14520">
    <property type="entry name" value="HHH_5"/>
    <property type="match status" value="1"/>
</dbReference>
<evidence type="ECO:0000313" key="7">
    <source>
        <dbReference type="Proteomes" id="UP000006622"/>
    </source>
</evidence>
<dbReference type="GO" id="GO:0005524">
    <property type="term" value="F:ATP binding"/>
    <property type="evidence" value="ECO:0007669"/>
    <property type="project" value="UniProtKB-UniRule"/>
</dbReference>
<keyword evidence="2 4" id="KW-0067">ATP-binding</keyword>
<name>F7XMV8_METZD</name>
<dbReference type="InterPro" id="IPR027417">
    <property type="entry name" value="P-loop_NTPase"/>
</dbReference>
<dbReference type="OrthoDB" id="15514at2157"/>
<dbReference type="EMBL" id="CP002101">
    <property type="protein sequence ID" value="AEH59975.1"/>
    <property type="molecule type" value="Genomic_DNA"/>
</dbReference>
<organism evidence="6 7">
    <name type="scientific">Methanosalsum zhilinae (strain DSM 4017 / NBRC 107636 / OCM 62 / WeN5)</name>
    <name type="common">Methanohalophilus zhilinae</name>
    <dbReference type="NCBI Taxonomy" id="679901"/>
    <lineage>
        <taxon>Archaea</taxon>
        <taxon>Methanobacteriati</taxon>
        <taxon>Methanobacteriota</taxon>
        <taxon>Stenosarchaea group</taxon>
        <taxon>Methanomicrobia</taxon>
        <taxon>Methanosarcinales</taxon>
        <taxon>Methanosarcinaceae</taxon>
        <taxon>Methanosalsum</taxon>
    </lineage>
</organism>
<proteinExistence type="inferred from homology"/>
<dbReference type="GO" id="GO:0030983">
    <property type="term" value="F:mismatched DNA binding"/>
    <property type="evidence" value="ECO:0007669"/>
    <property type="project" value="InterPro"/>
</dbReference>
<evidence type="ECO:0000259" key="5">
    <source>
        <dbReference type="SMART" id="SM00534"/>
    </source>
</evidence>
<dbReference type="GO" id="GO:0016787">
    <property type="term" value="F:hydrolase activity"/>
    <property type="evidence" value="ECO:0007669"/>
    <property type="project" value="UniProtKB-KW"/>
</dbReference>
<dbReference type="STRING" id="679901.Mzhil_0094"/>
<dbReference type="InterPro" id="IPR000432">
    <property type="entry name" value="DNA_mismatch_repair_MutS_C"/>
</dbReference>
<dbReference type="InterPro" id="IPR012401">
    <property type="entry name" value="DNA-bd_MutS2_arc"/>
</dbReference>
<dbReference type="KEGG" id="mzh:Mzhil_0094"/>
<accession>F7XMV8</accession>
<keyword evidence="4" id="KW-0378">Hydrolase</keyword>
<dbReference type="Gene3D" id="1.10.150.20">
    <property type="entry name" value="5' to 3' exonuclease, C-terminal subdomain"/>
    <property type="match status" value="1"/>
</dbReference>
<dbReference type="HAMAP" id="MF_00971">
    <property type="entry name" value="MutS2_archaea"/>
    <property type="match status" value="1"/>
</dbReference>
<protein>
    <recommendedName>
        <fullName evidence="4">DNA-binding protein MutS2</fullName>
    </recommendedName>
</protein>
<dbReference type="InterPro" id="IPR045076">
    <property type="entry name" value="MutS"/>
</dbReference>
<evidence type="ECO:0000256" key="4">
    <source>
        <dbReference type="HAMAP-Rule" id="MF_00971"/>
    </source>
</evidence>
<dbReference type="SUPFAM" id="SSF52540">
    <property type="entry name" value="P-loop containing nucleoside triphosphate hydrolases"/>
    <property type="match status" value="1"/>
</dbReference>
<dbReference type="InterPro" id="IPR010994">
    <property type="entry name" value="RuvA_2-like"/>
</dbReference>
<dbReference type="HOGENOM" id="CLU_026764_0_0_2"/>
<keyword evidence="1 4" id="KW-0547">Nucleotide-binding</keyword>
<keyword evidence="3 4" id="KW-0238">DNA-binding</keyword>
<evidence type="ECO:0000256" key="1">
    <source>
        <dbReference type="ARBA" id="ARBA00022741"/>
    </source>
</evidence>
<feature type="domain" description="DNA mismatch repair proteins mutS family" evidence="5">
    <location>
        <begin position="511"/>
        <end position="700"/>
    </location>
</feature>